<dbReference type="OrthoDB" id="424199at2759"/>
<organism evidence="3">
    <name type="scientific">Cladocopium goreaui</name>
    <dbReference type="NCBI Taxonomy" id="2562237"/>
    <lineage>
        <taxon>Eukaryota</taxon>
        <taxon>Sar</taxon>
        <taxon>Alveolata</taxon>
        <taxon>Dinophyceae</taxon>
        <taxon>Suessiales</taxon>
        <taxon>Symbiodiniaceae</taxon>
        <taxon>Cladocopium</taxon>
    </lineage>
</organism>
<feature type="compositionally biased region" description="Basic and acidic residues" evidence="2">
    <location>
        <begin position="527"/>
        <end position="546"/>
    </location>
</feature>
<proteinExistence type="predicted"/>
<evidence type="ECO:0000256" key="1">
    <source>
        <dbReference type="SAM" id="Coils"/>
    </source>
</evidence>
<dbReference type="Proteomes" id="UP001152797">
    <property type="component" value="Unassembled WGS sequence"/>
</dbReference>
<evidence type="ECO:0000313" key="5">
    <source>
        <dbReference type="Proteomes" id="UP001152797"/>
    </source>
</evidence>
<sequence length="1443" mass="163949">MIPMYNQGIALSVFEFLELHEYSVPSHPCDQEPDRQMKPFPRLERPEFAAGSGAVLMLQGVFDHTALVAPGQKETSPPKLSGHRWPQMKLNGNVNIEAASAPLGQDICLLGRASASKVQLWKLHHPIEAKFSESQHDSLDSFAKDLRGELDSKVEQAVRAQLRRASMVEESLEAFKSTTSAEINGLRLELASAVHALAQTGPGVQAVEVIHAHSGAQLESRLQMMEQQLQGLKASTRTSSPNKAMERKAEVTEQKLSQLEAKLREQRSQWTSHEDQIQKMKDSLLGESAGSMSRQLQQLQTQLEDVRDRSTEGIRSSATNLSNLEAGIETWRQRVDKVLLESEQRLNQEVERRLQMSQDRFAAELKSVMTMSEAENLRKKMEQSAAQDMRQLTTQVSQLESAFAQNHESVGSNVSGLLQRLTVAEMSIAEEQSKREILMRQLESRMEILGEAQASMVRKGPEPREGATDSEVASPRSREFHRMVAQLEANDKEMKRLLKDMQGMEKALERVSEGQRKMVQEQANDLTRQESSRLEDRKGSEKNERRMKARLDELEARLELIESPQGMNLTELSLKMEEQRRMCQEQDSRQRQLEEVMKEAGPMLKMLQEHDARLVKSTDASQQLQRQQMELKSELETQKDMLEVRCLERLELQGKRMEEVSKRMEHLEDSNKSTLLQVGSEKRREDFERRLQLNERHLEELTEQLGKQDASLGQQGREVRKDLQQIVDKQRRLEQHQSDAQKELKRVQELHDQLMRTCGNAQAELDKQAKSIGEVESNAVDSIAQKSQRMETSIAKLDPRITSLEETVKDLMQDLGSRLRGVDSTILQLEPRVATIESQVPRLQENLKTVAVLSSDVKSTTEAFQSRFTRLESEVVKLSNSCEKSEPAVERIQTWMEKCDERLQRFSAVSETLEIHRGDTQQSVMKLEATCKKANDHVESSISRLANFEYRLTAFDTRICSLEPLSELQPILAELTHKSSSVESRATSLEAHQKVLESNSETLLGEQRALAHQLAEQLLTLAELKKESSSSKEEIGQLRARTETVERESQQTTKAQEYLQNDVTEFQQALEQTQTRFKAELQSRIEESRMREEKQTRTIAVLQHSRQDLEHAMEGLKREMAQEKAAASGAAREAAQAAEEAATAAAHAVEASKEALKEQAEQKDELVKKFDAWKLQAQEEAVRRVLEAQDVAVGDLMKSMDRHRYQTKEDTLKTREELLQMIKSNNSLFEGKVAEVQQRLQLLAMEAGRSLGDLNGDLERLRRGDSMFQESTLDLSLPGLRDLRGAVQDEQKRRQNEQQRLSERFQEHCREAKGQPRIAAYQAVEEPEKAASFTVLDGLKGCEAALTAMDRRVTNLEDCLEDKLYDLVRSDVNKHAAVQQGHLQEMEQKVDKLVHTLHTPSGHEHAAFAAPGPLGSRDAWREQFRSALNDSSYVKRALKTSRV</sequence>
<feature type="compositionally biased region" description="Basic and acidic residues" evidence="2">
    <location>
        <begin position="508"/>
        <end position="519"/>
    </location>
</feature>
<evidence type="ECO:0000313" key="3">
    <source>
        <dbReference type="EMBL" id="CAI3974817.1"/>
    </source>
</evidence>
<keyword evidence="5" id="KW-1185">Reference proteome</keyword>
<feature type="region of interest" description="Disordered" evidence="2">
    <location>
        <begin position="508"/>
        <end position="546"/>
    </location>
</feature>
<name>A0A9P1BK61_9DINO</name>
<evidence type="ECO:0000313" key="4">
    <source>
        <dbReference type="EMBL" id="CAL4762129.1"/>
    </source>
</evidence>
<gene>
    <name evidence="3" type="ORF">C1SCF055_LOCUS3191</name>
</gene>
<dbReference type="Gene3D" id="1.10.287.1490">
    <property type="match status" value="1"/>
</dbReference>
<feature type="coiled-coil region" evidence="1">
    <location>
        <begin position="340"/>
        <end position="402"/>
    </location>
</feature>
<feature type="compositionally biased region" description="Basic and acidic residues" evidence="2">
    <location>
        <begin position="1032"/>
        <end position="1049"/>
    </location>
</feature>
<protein>
    <submittedName>
        <fullName evidence="3">Uncharacterized protein</fullName>
    </submittedName>
</protein>
<feature type="coiled-coil region" evidence="1">
    <location>
        <begin position="215"/>
        <end position="309"/>
    </location>
</feature>
<accession>A0A9P1BK61</accession>
<dbReference type="EMBL" id="CAMXCT020000160">
    <property type="protein sequence ID" value="CAL1128192.1"/>
    <property type="molecule type" value="Genomic_DNA"/>
</dbReference>
<feature type="coiled-coil region" evidence="1">
    <location>
        <begin position="1099"/>
        <end position="1176"/>
    </location>
</feature>
<reference evidence="4 5" key="2">
    <citation type="submission" date="2024-05" db="EMBL/GenBank/DDBJ databases">
        <authorList>
            <person name="Chen Y."/>
            <person name="Shah S."/>
            <person name="Dougan E. K."/>
            <person name="Thang M."/>
            <person name="Chan C."/>
        </authorList>
    </citation>
    <scope>NUCLEOTIDE SEQUENCE [LARGE SCALE GENOMIC DNA]</scope>
</reference>
<keyword evidence="1" id="KW-0175">Coiled coil</keyword>
<feature type="region of interest" description="Disordered" evidence="2">
    <location>
        <begin position="1032"/>
        <end position="1051"/>
    </location>
</feature>
<dbReference type="EMBL" id="CAMXCT030000160">
    <property type="protein sequence ID" value="CAL4762129.1"/>
    <property type="molecule type" value="Genomic_DNA"/>
</dbReference>
<comment type="caution">
    <text evidence="3">The sequence shown here is derived from an EMBL/GenBank/DDBJ whole genome shotgun (WGS) entry which is preliminary data.</text>
</comment>
<reference evidence="3" key="1">
    <citation type="submission" date="2022-10" db="EMBL/GenBank/DDBJ databases">
        <authorList>
            <person name="Chen Y."/>
            <person name="Dougan E. K."/>
            <person name="Chan C."/>
            <person name="Rhodes N."/>
            <person name="Thang M."/>
        </authorList>
    </citation>
    <scope>NUCLEOTIDE SEQUENCE</scope>
</reference>
<evidence type="ECO:0000256" key="2">
    <source>
        <dbReference type="SAM" id="MobiDB-lite"/>
    </source>
</evidence>
<dbReference type="EMBL" id="CAMXCT010000160">
    <property type="protein sequence ID" value="CAI3974817.1"/>
    <property type="molecule type" value="Genomic_DNA"/>
</dbReference>
<feature type="region of interest" description="Disordered" evidence="2">
    <location>
        <begin position="455"/>
        <end position="476"/>
    </location>
</feature>